<evidence type="ECO:0000313" key="1">
    <source>
        <dbReference type="EMBL" id="KAG7356138.1"/>
    </source>
</evidence>
<comment type="caution">
    <text evidence="1">The sequence shown here is derived from an EMBL/GenBank/DDBJ whole genome shotgun (WGS) entry which is preliminary data.</text>
</comment>
<evidence type="ECO:0000313" key="2">
    <source>
        <dbReference type="Proteomes" id="UP000693970"/>
    </source>
</evidence>
<keyword evidence="2" id="KW-1185">Reference proteome</keyword>
<proteinExistence type="predicted"/>
<dbReference type="EMBL" id="JAGRRH010000015">
    <property type="protein sequence ID" value="KAG7356138.1"/>
    <property type="molecule type" value="Genomic_DNA"/>
</dbReference>
<gene>
    <name evidence="1" type="ORF">IV203_000824</name>
</gene>
<dbReference type="AlphaFoldDB" id="A0A9K3L5U9"/>
<sequence>MRTSVPSISSPGMFQAWHKDVHVLTASSLTENVGACDIFSLYNKSSCDTPSNVLVRAAHSRSPIIIGEVGLKDYLVRPAMIRMSSQPSRKALMSSGIPFQGSFGMLMVDDDGFLGFQTVRLWPSCVCRCEIHVCFSSSFCERDCERKTCEQQQMKQH</sequence>
<reference evidence="1" key="1">
    <citation type="journal article" date="2021" name="Sci. Rep.">
        <title>Diploid genomic architecture of Nitzschia inconspicua, an elite biomass production diatom.</title>
        <authorList>
            <person name="Oliver A."/>
            <person name="Podell S."/>
            <person name="Pinowska A."/>
            <person name="Traller J.C."/>
            <person name="Smith S.R."/>
            <person name="McClure R."/>
            <person name="Beliaev A."/>
            <person name="Bohutskyi P."/>
            <person name="Hill E.A."/>
            <person name="Rabines A."/>
            <person name="Zheng H."/>
            <person name="Allen L.Z."/>
            <person name="Kuo A."/>
            <person name="Grigoriev I.V."/>
            <person name="Allen A.E."/>
            <person name="Hazlebeck D."/>
            <person name="Allen E.E."/>
        </authorList>
    </citation>
    <scope>NUCLEOTIDE SEQUENCE</scope>
    <source>
        <strain evidence="1">Hildebrandi</strain>
    </source>
</reference>
<name>A0A9K3L5U9_9STRA</name>
<organism evidence="1 2">
    <name type="scientific">Nitzschia inconspicua</name>
    <dbReference type="NCBI Taxonomy" id="303405"/>
    <lineage>
        <taxon>Eukaryota</taxon>
        <taxon>Sar</taxon>
        <taxon>Stramenopiles</taxon>
        <taxon>Ochrophyta</taxon>
        <taxon>Bacillariophyta</taxon>
        <taxon>Bacillariophyceae</taxon>
        <taxon>Bacillariophycidae</taxon>
        <taxon>Bacillariales</taxon>
        <taxon>Bacillariaceae</taxon>
        <taxon>Nitzschia</taxon>
    </lineage>
</organism>
<dbReference type="Proteomes" id="UP000693970">
    <property type="component" value="Unassembled WGS sequence"/>
</dbReference>
<protein>
    <submittedName>
        <fullName evidence="1">Uncharacterized protein</fullName>
    </submittedName>
</protein>
<reference evidence="1" key="2">
    <citation type="submission" date="2021-04" db="EMBL/GenBank/DDBJ databases">
        <authorList>
            <person name="Podell S."/>
        </authorList>
    </citation>
    <scope>NUCLEOTIDE SEQUENCE</scope>
    <source>
        <strain evidence="1">Hildebrandi</strain>
    </source>
</reference>
<accession>A0A9K3L5U9</accession>